<evidence type="ECO:0000256" key="2">
    <source>
        <dbReference type="SAM" id="Phobius"/>
    </source>
</evidence>
<feature type="region of interest" description="Disordered" evidence="1">
    <location>
        <begin position="45"/>
        <end position="141"/>
    </location>
</feature>
<dbReference type="GeneID" id="36407214"/>
<dbReference type="Proteomes" id="UP000054928">
    <property type="component" value="Unassembled WGS sequence"/>
</dbReference>
<keyword evidence="2" id="KW-1133">Transmembrane helix</keyword>
<name>A0A0P1AL24_PLAHL</name>
<feature type="transmembrane region" description="Helical" evidence="2">
    <location>
        <begin position="190"/>
        <end position="211"/>
    </location>
</feature>
<protein>
    <submittedName>
        <fullName evidence="3">Uncharacterized protein</fullName>
    </submittedName>
</protein>
<feature type="compositionally biased region" description="Acidic residues" evidence="1">
    <location>
        <begin position="88"/>
        <end position="117"/>
    </location>
</feature>
<proteinExistence type="predicted"/>
<sequence>MITIPATSCSPVRRHILPSRGEAWRPLSRTTAVFATSIDLKRQQTITTQHEHKKLDNAISDQSKDAQEQRPASRKRTSFLSMVFPESGNDEESDYAPSEEEESEEEDNDCTSDEDSPESLLVEPQEETMDTEEDSDDDIRWWKSDEDKRQWEKRFRQADATFRSKFGLSIDTPAQPEIRRRLKLKKSLRTSYKIVLLGVVILSLVQLALVYSASSWAFSMVAWQPFSFENVTKDEALVGWTIDGHADTDVTVAASNARLKISDHVRTGLYLCSTLSRRVVTSERDVMVTQHALRACDIAVTLAPLNSYEAIEAHVLRGDLRSLLMVFDGADEDYKDAMKLVQKAEVGSCKLMPEPELMEYLDLKVVVNHWTQLYSEMRFKELRREAKLRAATGEVGNAVNAMIMLALDWISAFKGKQSVLDVLTHQRSWTLRHLNYHVSNGDESGND</sequence>
<keyword evidence="4" id="KW-1185">Reference proteome</keyword>
<feature type="compositionally biased region" description="Basic and acidic residues" evidence="1">
    <location>
        <begin position="49"/>
        <end position="68"/>
    </location>
</feature>
<keyword evidence="2" id="KW-0812">Transmembrane</keyword>
<evidence type="ECO:0000313" key="4">
    <source>
        <dbReference type="Proteomes" id="UP000054928"/>
    </source>
</evidence>
<dbReference type="OMA" id="SWAFSMV"/>
<reference evidence="4" key="1">
    <citation type="submission" date="2014-09" db="EMBL/GenBank/DDBJ databases">
        <authorList>
            <person name="Sharma Rahul"/>
            <person name="Thines Marco"/>
        </authorList>
    </citation>
    <scope>NUCLEOTIDE SEQUENCE [LARGE SCALE GENOMIC DNA]</scope>
</reference>
<feature type="compositionally biased region" description="Acidic residues" evidence="1">
    <location>
        <begin position="124"/>
        <end position="137"/>
    </location>
</feature>
<organism evidence="3 4">
    <name type="scientific">Plasmopara halstedii</name>
    <name type="common">Downy mildew of sunflower</name>
    <dbReference type="NCBI Taxonomy" id="4781"/>
    <lineage>
        <taxon>Eukaryota</taxon>
        <taxon>Sar</taxon>
        <taxon>Stramenopiles</taxon>
        <taxon>Oomycota</taxon>
        <taxon>Peronosporomycetes</taxon>
        <taxon>Peronosporales</taxon>
        <taxon>Peronosporaceae</taxon>
        <taxon>Plasmopara</taxon>
    </lineage>
</organism>
<dbReference type="AlphaFoldDB" id="A0A0P1AL24"/>
<dbReference type="EMBL" id="CCYD01000610">
    <property type="protein sequence ID" value="CEG41842.1"/>
    <property type="molecule type" value="Genomic_DNA"/>
</dbReference>
<keyword evidence="2" id="KW-0472">Membrane</keyword>
<dbReference type="RefSeq" id="XP_024578211.1">
    <property type="nucleotide sequence ID" value="XM_024727655.1"/>
</dbReference>
<evidence type="ECO:0000256" key="1">
    <source>
        <dbReference type="SAM" id="MobiDB-lite"/>
    </source>
</evidence>
<accession>A0A0P1AL24</accession>
<dbReference type="OrthoDB" id="165753at2759"/>
<evidence type="ECO:0000313" key="3">
    <source>
        <dbReference type="EMBL" id="CEG41842.1"/>
    </source>
</evidence>